<accession>A0A8S1WKD9</accession>
<dbReference type="OrthoDB" id="313052at2759"/>
<feature type="coiled-coil region" evidence="7">
    <location>
        <begin position="498"/>
        <end position="525"/>
    </location>
</feature>
<dbReference type="GO" id="GO:0007018">
    <property type="term" value="P:microtubule-based movement"/>
    <property type="evidence" value="ECO:0007669"/>
    <property type="project" value="InterPro"/>
</dbReference>
<feature type="coiled-coil region" evidence="7">
    <location>
        <begin position="371"/>
        <end position="423"/>
    </location>
</feature>
<evidence type="ECO:0000256" key="3">
    <source>
        <dbReference type="ARBA" id="ARBA00023054"/>
    </source>
</evidence>
<dbReference type="GO" id="GO:0003777">
    <property type="term" value="F:microtubule motor activity"/>
    <property type="evidence" value="ECO:0007669"/>
    <property type="project" value="InterPro"/>
</dbReference>
<keyword evidence="4 5" id="KW-0505">Motor protein</keyword>
<evidence type="ECO:0000256" key="6">
    <source>
        <dbReference type="RuleBase" id="RU000394"/>
    </source>
</evidence>
<dbReference type="InterPro" id="IPR001752">
    <property type="entry name" value="Kinesin_motor_dom"/>
</dbReference>
<evidence type="ECO:0000256" key="7">
    <source>
        <dbReference type="SAM" id="Coils"/>
    </source>
</evidence>
<dbReference type="PANTHER" id="PTHR47968">
    <property type="entry name" value="CENTROMERE PROTEIN E"/>
    <property type="match status" value="1"/>
</dbReference>
<keyword evidence="2 5" id="KW-0067">ATP-binding</keyword>
<keyword evidence="6" id="KW-0493">Microtubule</keyword>
<comment type="caution">
    <text evidence="10">The sequence shown here is derived from an EMBL/GenBank/DDBJ whole genome shotgun (WGS) entry which is preliminary data.</text>
</comment>
<feature type="binding site" evidence="5">
    <location>
        <begin position="83"/>
        <end position="90"/>
    </location>
    <ligand>
        <name>ATP</name>
        <dbReference type="ChEBI" id="CHEBI:30616"/>
    </ligand>
</feature>
<evidence type="ECO:0000256" key="8">
    <source>
        <dbReference type="SAM" id="MobiDB-lite"/>
    </source>
</evidence>
<comment type="similarity">
    <text evidence="5 6">Belongs to the TRAFAC class myosin-kinesin ATPase superfamily. Kinesin family.</text>
</comment>
<keyword evidence="3 7" id="KW-0175">Coiled coil</keyword>
<gene>
    <name evidence="10" type="ORF">PPENT_87.1.T0930093</name>
</gene>
<dbReference type="GO" id="GO:0005874">
    <property type="term" value="C:microtubule"/>
    <property type="evidence" value="ECO:0007669"/>
    <property type="project" value="UniProtKB-KW"/>
</dbReference>
<evidence type="ECO:0000256" key="2">
    <source>
        <dbReference type="ARBA" id="ARBA00022840"/>
    </source>
</evidence>
<dbReference type="CDD" id="cd00106">
    <property type="entry name" value="KISc"/>
    <property type="match status" value="1"/>
</dbReference>
<dbReference type="EMBL" id="CAJJDO010000093">
    <property type="protein sequence ID" value="CAD8189220.1"/>
    <property type="molecule type" value="Genomic_DNA"/>
</dbReference>
<keyword evidence="1 5" id="KW-0547">Nucleotide-binding</keyword>
<feature type="region of interest" description="Disordered" evidence="8">
    <location>
        <begin position="695"/>
        <end position="758"/>
    </location>
</feature>
<evidence type="ECO:0000313" key="11">
    <source>
        <dbReference type="Proteomes" id="UP000689195"/>
    </source>
</evidence>
<feature type="compositionally biased region" description="Polar residues" evidence="8">
    <location>
        <begin position="723"/>
        <end position="745"/>
    </location>
</feature>
<dbReference type="FunFam" id="3.40.850.10:FF:000170">
    <property type="entry name" value="Kinesin-like protein"/>
    <property type="match status" value="1"/>
</dbReference>
<evidence type="ECO:0000256" key="4">
    <source>
        <dbReference type="ARBA" id="ARBA00023175"/>
    </source>
</evidence>
<dbReference type="AlphaFoldDB" id="A0A8S1WKD9"/>
<proteinExistence type="inferred from homology"/>
<dbReference type="PANTHER" id="PTHR47968:SF75">
    <property type="entry name" value="CENTROMERE-ASSOCIATED PROTEIN E"/>
    <property type="match status" value="1"/>
</dbReference>
<dbReference type="PROSITE" id="PS50067">
    <property type="entry name" value="KINESIN_MOTOR_2"/>
    <property type="match status" value="1"/>
</dbReference>
<dbReference type="InterPro" id="IPR027640">
    <property type="entry name" value="Kinesin-like_fam"/>
</dbReference>
<protein>
    <recommendedName>
        <fullName evidence="6">Kinesin-like protein</fullName>
    </recommendedName>
</protein>
<evidence type="ECO:0000313" key="10">
    <source>
        <dbReference type="EMBL" id="CAD8189220.1"/>
    </source>
</evidence>
<keyword evidence="11" id="KW-1185">Reference proteome</keyword>
<dbReference type="InterPro" id="IPR019821">
    <property type="entry name" value="Kinesin_motor_CS"/>
</dbReference>
<dbReference type="GO" id="GO:0008017">
    <property type="term" value="F:microtubule binding"/>
    <property type="evidence" value="ECO:0007669"/>
    <property type="project" value="InterPro"/>
</dbReference>
<organism evidence="10 11">
    <name type="scientific">Paramecium pentaurelia</name>
    <dbReference type="NCBI Taxonomy" id="43138"/>
    <lineage>
        <taxon>Eukaryota</taxon>
        <taxon>Sar</taxon>
        <taxon>Alveolata</taxon>
        <taxon>Ciliophora</taxon>
        <taxon>Intramacronucleata</taxon>
        <taxon>Oligohymenophorea</taxon>
        <taxon>Peniculida</taxon>
        <taxon>Parameciidae</taxon>
        <taxon>Paramecium</taxon>
    </lineage>
</organism>
<dbReference type="SMART" id="SM00129">
    <property type="entry name" value="KISc"/>
    <property type="match status" value="1"/>
</dbReference>
<reference evidence="10" key="1">
    <citation type="submission" date="2021-01" db="EMBL/GenBank/DDBJ databases">
        <authorList>
            <consortium name="Genoscope - CEA"/>
            <person name="William W."/>
        </authorList>
    </citation>
    <scope>NUCLEOTIDE SEQUENCE</scope>
</reference>
<sequence length="848" mass="98738">MENIQVAVRIRPDPEPSIWAIHDQHIFLNNQMKKPPNGSGRTTFAFDHCFNQDSKNADIYSKEVKSLVLGSTNGINGTIFLYGQTGSGKTYTMLGKENDEGVLLQSFKDLFTKIEADLNKTYVLRCSYFEIYNEQIFDLLKQSSKLQETLQVNEDQKKEFYVKGLIEQSVSSINEIFDVLKRGEINRHYAQTAMNHNSSRSHAIFRLYVQSITNNFIRQYRREQSQHKFPTLEQLEAENNNQLKGAMVTESVLNFVDLAGSEKVSNHFEDAEIQDTNRRVKEGQYINKSLFFLTQVIYLKAEDKGHVPFRNSSLTKILKSSLDGSSRTLIILCINSAALHFDYSISTLRFGMNAKKIETKVLANINYQNDDEALKILLSDYEKKLHDLEKNRIEQKEGFEQQLNQLQNENQQLQNRITNQNAQNFKCIPKLYKEITWANRFKYDLHCDGAGDILVTNKKVKKPPQHDCQGKLVLSALKVSEQNRKTLLSNYEIIKNQYLQLNNLYNQSKIKMQQQNEQIQCLNIQYNKLYSYASEMKQQLNFDVKQLENQQLEQMIQFYQTQLLKLQIEQQHRGQFINLDLNYQYNIEQFKLIEQNQNEIDMYQEYQQINLDEIMYNNLVNVEMVKEKEDEDQSVQSEEFFKIEFPTYLHHSNNITKQTINETASQLTVQDLSEINFKTVLQSFISEMDVLQPSVSTHHKNNSTSCNKKQTVKYKTPDKMKKQSTSQTTIRGKQNIEPSRQSFNNIPKPKIRPRQSGNANEELSLLLNNTEMKAHDFQHVGQKILTIDKLCYKKCLKNYERAMNVKEEACLKNCLAKVINGIDFLHNLNNKGGLDRAPFKTDGGFWSK</sequence>
<dbReference type="Proteomes" id="UP000689195">
    <property type="component" value="Unassembled WGS sequence"/>
</dbReference>
<feature type="domain" description="Kinesin motor" evidence="9">
    <location>
        <begin position="3"/>
        <end position="357"/>
    </location>
</feature>
<dbReference type="PROSITE" id="PS00411">
    <property type="entry name" value="KINESIN_MOTOR_1"/>
    <property type="match status" value="1"/>
</dbReference>
<evidence type="ECO:0000256" key="1">
    <source>
        <dbReference type="ARBA" id="ARBA00022741"/>
    </source>
</evidence>
<dbReference type="Pfam" id="PF00225">
    <property type="entry name" value="Kinesin"/>
    <property type="match status" value="1"/>
</dbReference>
<dbReference type="Pfam" id="PF02953">
    <property type="entry name" value="zf-Tim10_DDP"/>
    <property type="match status" value="1"/>
</dbReference>
<name>A0A8S1WKD9_9CILI</name>
<evidence type="ECO:0000256" key="5">
    <source>
        <dbReference type="PROSITE-ProRule" id="PRU00283"/>
    </source>
</evidence>
<evidence type="ECO:0000259" key="9">
    <source>
        <dbReference type="PROSITE" id="PS50067"/>
    </source>
</evidence>
<dbReference type="GO" id="GO:0005524">
    <property type="term" value="F:ATP binding"/>
    <property type="evidence" value="ECO:0007669"/>
    <property type="project" value="UniProtKB-UniRule"/>
</dbReference>
<dbReference type="InterPro" id="IPR004217">
    <property type="entry name" value="Tim10-like"/>
</dbReference>